<dbReference type="Pfam" id="PF03098">
    <property type="entry name" value="An_peroxidase"/>
    <property type="match status" value="1"/>
</dbReference>
<keyword evidence="5" id="KW-0285">Flavoprotein</keyword>
<keyword evidence="11" id="KW-0521">NADP</keyword>
<name>A0A8S9ZXW3_9BILA</name>
<dbReference type="GO" id="GO:0020037">
    <property type="term" value="F:heme binding"/>
    <property type="evidence" value="ECO:0007669"/>
    <property type="project" value="InterPro"/>
</dbReference>
<dbReference type="SUPFAM" id="SSF52343">
    <property type="entry name" value="Ferredoxin reductase-like, C-terminal NADP-linked domain"/>
    <property type="match status" value="1"/>
</dbReference>
<dbReference type="PROSITE" id="PS51384">
    <property type="entry name" value="FAD_FR"/>
    <property type="match status" value="1"/>
</dbReference>
<evidence type="ECO:0000256" key="9">
    <source>
        <dbReference type="ARBA" id="ARBA00022827"/>
    </source>
</evidence>
<dbReference type="Pfam" id="PF08022">
    <property type="entry name" value="FAD_binding_8"/>
    <property type="match status" value="1"/>
</dbReference>
<evidence type="ECO:0000256" key="17">
    <source>
        <dbReference type="ARBA" id="ARBA00047455"/>
    </source>
</evidence>
<keyword evidence="19" id="KW-0349">Heme</keyword>
<dbReference type="InterPro" id="IPR037120">
    <property type="entry name" value="Haem_peroxidase_sf_animal"/>
</dbReference>
<comment type="subcellular location">
    <subcellularLocation>
        <location evidence="1">Membrane</location>
        <topology evidence="1">Multi-pass membrane protein</topology>
    </subcellularLocation>
</comment>
<feature type="domain" description="FAD-binding FR-type" evidence="23">
    <location>
        <begin position="1126"/>
        <end position="1233"/>
    </location>
</feature>
<comment type="similarity">
    <text evidence="2">In the N-terminal section; belongs to the peroxidase family.</text>
</comment>
<protein>
    <recommendedName>
        <fullName evidence="3">NAD(P)H oxidase (H2O2-forming)</fullName>
        <ecNumber evidence="3">1.6.3.1</ecNumber>
    </recommendedName>
</protein>
<feature type="transmembrane region" description="Helical" evidence="21">
    <location>
        <begin position="903"/>
        <end position="923"/>
    </location>
</feature>
<dbReference type="InterPro" id="IPR017938">
    <property type="entry name" value="Riboflavin_synthase-like_b-brl"/>
</dbReference>
<comment type="catalytic activity">
    <reaction evidence="17">
        <text>NADH + O2 + H(+) = H2O2 + NAD(+)</text>
        <dbReference type="Rhea" id="RHEA:11264"/>
        <dbReference type="ChEBI" id="CHEBI:15378"/>
        <dbReference type="ChEBI" id="CHEBI:15379"/>
        <dbReference type="ChEBI" id="CHEBI:16240"/>
        <dbReference type="ChEBI" id="CHEBI:57540"/>
        <dbReference type="ChEBI" id="CHEBI:57945"/>
        <dbReference type="EC" id="1.6.3.1"/>
    </reaction>
</comment>
<dbReference type="InterPro" id="IPR011992">
    <property type="entry name" value="EF-hand-dom_pair"/>
</dbReference>
<keyword evidence="8" id="KW-0677">Repeat</keyword>
<dbReference type="GO" id="GO:0042554">
    <property type="term" value="P:superoxide anion generation"/>
    <property type="evidence" value="ECO:0007669"/>
    <property type="project" value="TreeGrafter"/>
</dbReference>
<keyword evidence="6 21" id="KW-0812">Transmembrane</keyword>
<dbReference type="SFLD" id="SFLDG01169">
    <property type="entry name" value="NADPH_oxidase_subgroup_(NOX)"/>
    <property type="match status" value="1"/>
</dbReference>
<evidence type="ECO:0000256" key="8">
    <source>
        <dbReference type="ARBA" id="ARBA00022737"/>
    </source>
</evidence>
<evidence type="ECO:0000256" key="14">
    <source>
        <dbReference type="ARBA" id="ARBA00023136"/>
    </source>
</evidence>
<dbReference type="PROSITE" id="PS50292">
    <property type="entry name" value="PEROXIDASE_3"/>
    <property type="match status" value="1"/>
</dbReference>
<dbReference type="GO" id="GO:0005509">
    <property type="term" value="F:calcium ion binding"/>
    <property type="evidence" value="ECO:0007669"/>
    <property type="project" value="InterPro"/>
</dbReference>
<feature type="transmembrane region" description="Helical" evidence="21">
    <location>
        <begin position="943"/>
        <end position="967"/>
    </location>
</feature>
<dbReference type="InterPro" id="IPR050369">
    <property type="entry name" value="RBOH/FRE"/>
</dbReference>
<evidence type="ECO:0000256" key="6">
    <source>
        <dbReference type="ARBA" id="ARBA00022692"/>
    </source>
</evidence>
<keyword evidence="9" id="KW-0274">FAD</keyword>
<evidence type="ECO:0000256" key="4">
    <source>
        <dbReference type="ARBA" id="ARBA00022559"/>
    </source>
</evidence>
<comment type="caution">
    <text evidence="24">The sequence shown here is derived from an EMBL/GenBank/DDBJ whole genome shotgun (WGS) entry which is preliminary data.</text>
</comment>
<keyword evidence="4" id="KW-0575">Peroxidase</keyword>
<dbReference type="SUPFAM" id="SSF47473">
    <property type="entry name" value="EF-hand"/>
    <property type="match status" value="1"/>
</dbReference>
<dbReference type="PANTHER" id="PTHR11972:SF175">
    <property type="entry name" value="NAD(P)H OXIDASE (H2O2-FORMING)"/>
    <property type="match status" value="1"/>
</dbReference>
<dbReference type="SUPFAM" id="SSF48113">
    <property type="entry name" value="Heme-dependent peroxidases"/>
    <property type="match status" value="1"/>
</dbReference>
<dbReference type="GO" id="GO:0042335">
    <property type="term" value="P:cuticle development"/>
    <property type="evidence" value="ECO:0007669"/>
    <property type="project" value="UniProtKB-ARBA"/>
</dbReference>
<feature type="region of interest" description="Disordered" evidence="20">
    <location>
        <begin position="1544"/>
        <end position="1690"/>
    </location>
</feature>
<feature type="region of interest" description="Disordered" evidence="20">
    <location>
        <begin position="1490"/>
        <end position="1516"/>
    </location>
</feature>
<keyword evidence="10" id="KW-0106">Calcium</keyword>
<dbReference type="PRINTS" id="PR00457">
    <property type="entry name" value="ANPEROXIDASE"/>
</dbReference>
<dbReference type="GO" id="GO:0042744">
    <property type="term" value="P:hydrogen peroxide catabolic process"/>
    <property type="evidence" value="ECO:0007669"/>
    <property type="project" value="UniProtKB-KW"/>
</dbReference>
<dbReference type="InterPro" id="IPR013112">
    <property type="entry name" value="FAD-bd_8"/>
</dbReference>
<keyword evidence="15" id="KW-0325">Glycoprotein</keyword>
<keyword evidence="7 19" id="KW-0479">Metal-binding</keyword>
<organism evidence="24 25">
    <name type="scientific">Meloidogyne graminicola</name>
    <dbReference type="NCBI Taxonomy" id="189291"/>
    <lineage>
        <taxon>Eukaryota</taxon>
        <taxon>Metazoa</taxon>
        <taxon>Ecdysozoa</taxon>
        <taxon>Nematoda</taxon>
        <taxon>Chromadorea</taxon>
        <taxon>Rhabditida</taxon>
        <taxon>Tylenchina</taxon>
        <taxon>Tylenchomorpha</taxon>
        <taxon>Tylenchoidea</taxon>
        <taxon>Meloidogynidae</taxon>
        <taxon>Meloidogyninae</taxon>
        <taxon>Meloidogyne</taxon>
    </lineage>
</organism>
<dbReference type="GO" id="GO:0004601">
    <property type="term" value="F:peroxidase activity"/>
    <property type="evidence" value="ECO:0007669"/>
    <property type="project" value="UniProtKB-KW"/>
</dbReference>
<dbReference type="Pfam" id="PF08030">
    <property type="entry name" value="NAD_binding_6"/>
    <property type="match status" value="1"/>
</dbReference>
<evidence type="ECO:0000256" key="1">
    <source>
        <dbReference type="ARBA" id="ARBA00004141"/>
    </source>
</evidence>
<evidence type="ECO:0000256" key="13">
    <source>
        <dbReference type="ARBA" id="ARBA00023002"/>
    </source>
</evidence>
<dbReference type="InterPro" id="IPR019791">
    <property type="entry name" value="Haem_peroxidase_animal"/>
</dbReference>
<dbReference type="OrthoDB" id="6019201at2759"/>
<keyword evidence="14 21" id="KW-0472">Membrane</keyword>
<sequence length="1690" mass="192977">MQSTQNSCPLEMHKIPVERCDPIFDKECEGKTDIPFIRAKYDKETGHGLNSPREQINERTSWIDASFLYSTQEPWVAALRSFENGTLLEGSMPGYPPFNDPHIPLINPPPPQIHRLMNPERLFILGDPRINENPGLLSFGLILFRWHNIQALRLQQEFPEWTDEELFQGARRLVIATLQSIVLYEFLPVLLSISVKEIPEYQGYNPHVPPGISHSFATTAFRFPHTLVPPALLLRKRNGKCEFRNEVGGFPALRLCQNWWNAQDIVREYSVDEIVLGMASQIAEDEDHIVVEDLRDFIFGPMHFTRLDVVSTSIMRARDNGLPSYNQLRKAYKLKPRDWATINPRLNETNPQKIKKLAKLYDFKIDRLDAYVGGMLEADGNGPGELFSAIIKDQFLRLRESDRFWFENRQNGLFTEREIFFIRRITLRDIIRQTTLIGKEDIQENVFFWHEGDPCPQPFQVNISSLESCVPFMRFDHFTGNEVTYIFTCIALFTIPLVCIGIGYLLVQRRKKMGMLFEPGIIKKQNQESLDDEGIITKEQKLTFPAIEWLNETFCRSILVELNSEFSQLKILKRRSNCILRKIDFANVNLLRLTVTKNGVIRKGQGPFVCISIPKNYDLVLKLRSQHHWAKFRSVLGNCLLKNGKIFKEVEAENDVLLEAAETKDKRQSKLDHFFREAYSRAFNDPALSDSSKSLNNNNFNSMEQVMSMTLTKLEFAEALGMRSTDLFVQRMFACMTANSNEEIEGNNDMVVTFQEFLDVLRKFTQGSLREKLQLVFDMCDHKREGHVQRKQFCEFVKSLNIAAGVRIDQEVQDQVVECVLKRAGVDPERDILTYKDFEAIFSQMVDIRRPVGVHLRGVNMRINLEETQSLNSFAVTSEVKDPFHKNSMSLILSYLESYRQHIVILFLFFAANAIIFLERFWFYRYENEHRDLRRVMGVGIAITRGAAAALSFDMAIILLTVCRNVLTILRESFIGEYIPLDSAITFHKIVAITAGVFATIHTVGHCVNFYNVATQSQEGLACLFQEAVFGSNFLPSIYYWFFQTLTGLTGILLVALMSIIYVFSAPAVMKRAYHAFRLTHLLNILLYAFTILHGLPKLLDSPKFWYIILGPTIIFIIDRIIGMRKQYKQLRIVEAALLPSDIIYIQFKRPHSFKFRSGQWVRISCPALSCAFNEHHAFSLASAPQAQTLALFIKAVGPWTWSLRNEITEAQENGLVYPVLNLDGPYGDGNQEWYNHEVVVMVGGGIGVTPYASTLMDLVLERASGNHSGIRCKRVYFLWICPTHKNFEWFVDVLKEVEKYDTQNLLETHIFVTQFFHKFDLRTTVLYICEKHFRGNNSGHSMFTGLRATNHFGRPNFDLFFKFLQSRHQDISEIGVFSCGPAQVNKQIRRACTEANRIRNAPSFYKSSSFLLKLNSFKVTLLTSTWLNSTFLLKGIMTMLLAFHLLLTSFICGTLLALFTCCRKKAKNVDATGKSQMSVASPSARTAVYDSKSIKQTKEKKKNKPTKKEDGVSTSSDGFPLFPLIKPENSTVVCTLSASAESLKKRTEASTMKSTTKSIYKSDPMDTKTAKDFISLPENAEVVSEEEKSEKGHKGPKDDGNVETSNDAKTPKVEPPKMEASKEETPKATSTATKTNSKEDQAKKMDKKSQRERSTEASSLTKSGTDVSIEEDQADSTDTSNKDANDKKN</sequence>
<dbReference type="EC" id="1.6.3.1" evidence="3"/>
<accession>A0A8S9ZXW3</accession>
<feature type="domain" description="EF-hand" evidence="22">
    <location>
        <begin position="768"/>
        <end position="803"/>
    </location>
</feature>
<dbReference type="Gene3D" id="3.40.50.80">
    <property type="entry name" value="Nucleotide-binding domain of ferredoxin-NADP reductase (FNR) module"/>
    <property type="match status" value="1"/>
</dbReference>
<evidence type="ECO:0000259" key="23">
    <source>
        <dbReference type="PROSITE" id="PS51384"/>
    </source>
</evidence>
<dbReference type="InterPro" id="IPR013130">
    <property type="entry name" value="Fe3_Rdtase_TM_dom"/>
</dbReference>
<evidence type="ECO:0000256" key="5">
    <source>
        <dbReference type="ARBA" id="ARBA00022630"/>
    </source>
</evidence>
<feature type="compositionally biased region" description="Polar residues" evidence="20">
    <location>
        <begin position="1550"/>
        <end position="1560"/>
    </location>
</feature>
<dbReference type="GO" id="GO:0042742">
    <property type="term" value="P:defense response to bacterium"/>
    <property type="evidence" value="ECO:0007669"/>
    <property type="project" value="UniProtKB-ARBA"/>
</dbReference>
<dbReference type="InterPro" id="IPR017927">
    <property type="entry name" value="FAD-bd_FR_type"/>
</dbReference>
<dbReference type="InterPro" id="IPR013121">
    <property type="entry name" value="Fe_red_NAD-bd_6"/>
</dbReference>
<evidence type="ECO:0000256" key="11">
    <source>
        <dbReference type="ARBA" id="ARBA00022857"/>
    </source>
</evidence>
<feature type="binding site" description="axial binding residue" evidence="19">
    <location>
        <position position="225"/>
    </location>
    <ligand>
        <name>heme b</name>
        <dbReference type="ChEBI" id="CHEBI:60344"/>
    </ligand>
    <ligandPart>
        <name>Fe</name>
        <dbReference type="ChEBI" id="CHEBI:18248"/>
    </ligandPart>
</feature>
<dbReference type="PROSITE" id="PS50222">
    <property type="entry name" value="EF_HAND_2"/>
    <property type="match status" value="1"/>
</dbReference>
<reference evidence="24" key="1">
    <citation type="journal article" date="2020" name="Ecol. Evol.">
        <title>Genome structure and content of the rice root-knot nematode (Meloidogyne graminicola).</title>
        <authorList>
            <person name="Phan N.T."/>
            <person name="Danchin E.G.J."/>
            <person name="Klopp C."/>
            <person name="Perfus-Barbeoch L."/>
            <person name="Kozlowski D.K."/>
            <person name="Koutsovoulos G.D."/>
            <person name="Lopez-Roques C."/>
            <person name="Bouchez O."/>
            <person name="Zahm M."/>
            <person name="Besnard G."/>
            <person name="Bellafiore S."/>
        </authorList>
    </citation>
    <scope>NUCLEOTIDE SEQUENCE</scope>
    <source>
        <strain evidence="24">VN-18</strain>
    </source>
</reference>
<dbReference type="Gene3D" id="1.10.640.10">
    <property type="entry name" value="Haem peroxidase domain superfamily, animal type"/>
    <property type="match status" value="1"/>
</dbReference>
<dbReference type="Gene3D" id="2.40.30.10">
    <property type="entry name" value="Translation factors"/>
    <property type="match status" value="1"/>
</dbReference>
<keyword evidence="16" id="KW-0376">Hydrogen peroxide</keyword>
<feature type="compositionally biased region" description="Basic and acidic residues" evidence="20">
    <location>
        <begin position="1637"/>
        <end position="1656"/>
    </location>
</feature>
<dbReference type="GO" id="GO:0043020">
    <property type="term" value="C:NADPH oxidase complex"/>
    <property type="evidence" value="ECO:0007669"/>
    <property type="project" value="TreeGrafter"/>
</dbReference>
<evidence type="ECO:0000256" key="18">
    <source>
        <dbReference type="ARBA" id="ARBA00048762"/>
    </source>
</evidence>
<comment type="catalytic activity">
    <reaction evidence="18">
        <text>NADPH + O2 + H(+) = H2O2 + NADP(+)</text>
        <dbReference type="Rhea" id="RHEA:11260"/>
        <dbReference type="ChEBI" id="CHEBI:15378"/>
        <dbReference type="ChEBI" id="CHEBI:15379"/>
        <dbReference type="ChEBI" id="CHEBI:16240"/>
        <dbReference type="ChEBI" id="CHEBI:57783"/>
        <dbReference type="ChEBI" id="CHEBI:58349"/>
        <dbReference type="EC" id="1.6.3.1"/>
    </reaction>
</comment>
<evidence type="ECO:0000256" key="7">
    <source>
        <dbReference type="ARBA" id="ARBA00022723"/>
    </source>
</evidence>
<dbReference type="InterPro" id="IPR010255">
    <property type="entry name" value="Haem_peroxidase_sf"/>
</dbReference>
<dbReference type="GO" id="GO:0016175">
    <property type="term" value="F:superoxide-generating NAD(P)H oxidase activity"/>
    <property type="evidence" value="ECO:0007669"/>
    <property type="project" value="UniProtKB-ARBA"/>
</dbReference>
<evidence type="ECO:0000256" key="21">
    <source>
        <dbReference type="SAM" id="Phobius"/>
    </source>
</evidence>
<gene>
    <name evidence="24" type="ORF">Mgra_00002746</name>
</gene>
<dbReference type="CDD" id="cd06186">
    <property type="entry name" value="NOX_Duox_like_FAD_NADP"/>
    <property type="match status" value="1"/>
</dbReference>
<dbReference type="GO" id="GO:0009886">
    <property type="term" value="P:post-embryonic animal morphogenesis"/>
    <property type="evidence" value="ECO:0007669"/>
    <property type="project" value="UniProtKB-ARBA"/>
</dbReference>
<dbReference type="SUPFAM" id="SSF63380">
    <property type="entry name" value="Riboflavin synthase domain-like"/>
    <property type="match status" value="1"/>
</dbReference>
<evidence type="ECO:0000313" key="24">
    <source>
        <dbReference type="EMBL" id="KAF7637772.1"/>
    </source>
</evidence>
<keyword evidence="13" id="KW-0560">Oxidoreductase</keyword>
<proteinExistence type="inferred from homology"/>
<evidence type="ECO:0000256" key="15">
    <source>
        <dbReference type="ARBA" id="ARBA00023180"/>
    </source>
</evidence>
<evidence type="ECO:0000313" key="25">
    <source>
        <dbReference type="Proteomes" id="UP000605970"/>
    </source>
</evidence>
<feature type="transmembrane region" description="Helical" evidence="21">
    <location>
        <begin position="1038"/>
        <end position="1064"/>
    </location>
</feature>
<feature type="transmembrane region" description="Helical" evidence="21">
    <location>
        <begin position="483"/>
        <end position="507"/>
    </location>
</feature>
<keyword evidence="12 21" id="KW-1133">Transmembrane helix</keyword>
<evidence type="ECO:0000256" key="19">
    <source>
        <dbReference type="PIRSR" id="PIRSR619791-2"/>
    </source>
</evidence>
<feature type="compositionally biased region" description="Basic and acidic residues" evidence="20">
    <location>
        <begin position="1610"/>
        <end position="1627"/>
    </location>
</feature>
<dbReference type="GO" id="GO:0042303">
    <property type="term" value="P:molting cycle"/>
    <property type="evidence" value="ECO:0007669"/>
    <property type="project" value="UniProtKB-ARBA"/>
</dbReference>
<feature type="compositionally biased region" description="Basic and acidic residues" evidence="20">
    <location>
        <begin position="1586"/>
        <end position="1601"/>
    </location>
</feature>
<feature type="transmembrane region" description="Helical" evidence="21">
    <location>
        <begin position="1076"/>
        <end position="1093"/>
    </location>
</feature>
<evidence type="ECO:0000256" key="3">
    <source>
        <dbReference type="ARBA" id="ARBA00012698"/>
    </source>
</evidence>
<feature type="compositionally biased region" description="Polar residues" evidence="20">
    <location>
        <begin position="1657"/>
        <end position="1667"/>
    </location>
</feature>
<dbReference type="PANTHER" id="PTHR11972">
    <property type="entry name" value="NADPH OXIDASE"/>
    <property type="match status" value="1"/>
</dbReference>
<dbReference type="InterPro" id="IPR002048">
    <property type="entry name" value="EF_hand_dom"/>
</dbReference>
<feature type="transmembrane region" description="Helical" evidence="21">
    <location>
        <begin position="1437"/>
        <end position="1460"/>
    </location>
</feature>
<keyword evidence="25" id="KW-1185">Reference proteome</keyword>
<evidence type="ECO:0000256" key="10">
    <source>
        <dbReference type="ARBA" id="ARBA00022837"/>
    </source>
</evidence>
<feature type="transmembrane region" description="Helical" evidence="21">
    <location>
        <begin position="1105"/>
        <end position="1122"/>
    </location>
</feature>
<dbReference type="InterPro" id="IPR039261">
    <property type="entry name" value="FNR_nucleotide-bd"/>
</dbReference>
<dbReference type="FunFam" id="3.40.50.80:FF:000020">
    <property type="entry name" value="Dual oxidase 1"/>
    <property type="match status" value="1"/>
</dbReference>
<dbReference type="GO" id="GO:0016174">
    <property type="term" value="F:NAD(P)H oxidase H2O2-forming activity"/>
    <property type="evidence" value="ECO:0007669"/>
    <property type="project" value="UniProtKB-EC"/>
</dbReference>
<evidence type="ECO:0000256" key="20">
    <source>
        <dbReference type="SAM" id="MobiDB-lite"/>
    </source>
</evidence>
<dbReference type="Pfam" id="PF01794">
    <property type="entry name" value="Ferric_reduct"/>
    <property type="match status" value="1"/>
</dbReference>
<dbReference type="Proteomes" id="UP000605970">
    <property type="component" value="Unassembled WGS sequence"/>
</dbReference>
<evidence type="ECO:0000256" key="16">
    <source>
        <dbReference type="ARBA" id="ARBA00023324"/>
    </source>
</evidence>
<feature type="transmembrane region" description="Helical" evidence="21">
    <location>
        <begin position="979"/>
        <end position="1001"/>
    </location>
</feature>
<evidence type="ECO:0000259" key="22">
    <source>
        <dbReference type="PROSITE" id="PS50222"/>
    </source>
</evidence>
<dbReference type="EMBL" id="JABEBT010000017">
    <property type="protein sequence ID" value="KAF7637772.1"/>
    <property type="molecule type" value="Genomic_DNA"/>
</dbReference>
<evidence type="ECO:0000256" key="12">
    <source>
        <dbReference type="ARBA" id="ARBA00022989"/>
    </source>
</evidence>
<keyword evidence="19" id="KW-0408">Iron</keyword>
<feature type="compositionally biased region" description="Basic and acidic residues" evidence="20">
    <location>
        <begin position="1681"/>
        <end position="1690"/>
    </location>
</feature>
<dbReference type="Gene3D" id="1.10.238.10">
    <property type="entry name" value="EF-hand"/>
    <property type="match status" value="1"/>
</dbReference>
<dbReference type="FunFam" id="2.40.30.10:FF:000059">
    <property type="entry name" value="dual oxidase isoform X1"/>
    <property type="match status" value="1"/>
</dbReference>
<dbReference type="GO" id="GO:0006979">
    <property type="term" value="P:response to oxidative stress"/>
    <property type="evidence" value="ECO:0007669"/>
    <property type="project" value="InterPro"/>
</dbReference>
<evidence type="ECO:0000256" key="2">
    <source>
        <dbReference type="ARBA" id="ARBA00005644"/>
    </source>
</evidence>